<dbReference type="AlphaFoldDB" id="A0A151SVB1"/>
<dbReference type="Gramene" id="C.cajan_13744.t">
    <property type="protein sequence ID" value="C.cajan_13744.t.cds1"/>
    <property type="gene ID" value="C.cajan_13744"/>
</dbReference>
<dbReference type="Proteomes" id="UP000075243">
    <property type="component" value="Chromosome 10"/>
</dbReference>
<proteinExistence type="predicted"/>
<dbReference type="EMBL" id="CM003612">
    <property type="protein sequence ID" value="KYP58745.1"/>
    <property type="molecule type" value="Genomic_DNA"/>
</dbReference>
<protein>
    <submittedName>
        <fullName evidence="1">Uncharacterized protein</fullName>
    </submittedName>
</protein>
<accession>A0A151SVB1</accession>
<dbReference type="STRING" id="3821.A0A151SVB1"/>
<reference evidence="1 2" key="1">
    <citation type="journal article" date="2012" name="Nat. Biotechnol.">
        <title>Draft genome sequence of pigeonpea (Cajanus cajan), an orphan legume crop of resource-poor farmers.</title>
        <authorList>
            <person name="Varshney R.K."/>
            <person name="Chen W."/>
            <person name="Li Y."/>
            <person name="Bharti A.K."/>
            <person name="Saxena R.K."/>
            <person name="Schlueter J.A."/>
            <person name="Donoghue M.T."/>
            <person name="Azam S."/>
            <person name="Fan G."/>
            <person name="Whaley A.M."/>
            <person name="Farmer A.D."/>
            <person name="Sheridan J."/>
            <person name="Iwata A."/>
            <person name="Tuteja R."/>
            <person name="Penmetsa R.V."/>
            <person name="Wu W."/>
            <person name="Upadhyaya H.D."/>
            <person name="Yang S.P."/>
            <person name="Shah T."/>
            <person name="Saxena K.B."/>
            <person name="Michael T."/>
            <person name="McCombie W.R."/>
            <person name="Yang B."/>
            <person name="Zhang G."/>
            <person name="Yang H."/>
            <person name="Wang J."/>
            <person name="Spillane C."/>
            <person name="Cook D.R."/>
            <person name="May G.D."/>
            <person name="Xu X."/>
            <person name="Jackson S.A."/>
        </authorList>
    </citation>
    <scope>NUCLEOTIDE SEQUENCE [LARGE SCALE GENOMIC DNA]</scope>
    <source>
        <strain evidence="2">cv. Asha</strain>
    </source>
</reference>
<sequence length="122" mass="13370">MVITIQNPNYGSFEFTNSTGYVNFHDTVIAEVPIDAELVPARSQINVSTSADFMVAKLVNDPSFWSDVVHGTLIFTSTATLPGKARMFNIIKLKATAYSLCDISFNISSKDVDTNCISKVKL</sequence>
<name>A0A151SVB1_CAJCA</name>
<dbReference type="OMA" id="TNCISKV"/>
<organism evidence="1 2">
    <name type="scientific">Cajanus cajan</name>
    <name type="common">Pigeon pea</name>
    <name type="synonym">Cajanus indicus</name>
    <dbReference type="NCBI Taxonomy" id="3821"/>
    <lineage>
        <taxon>Eukaryota</taxon>
        <taxon>Viridiplantae</taxon>
        <taxon>Streptophyta</taxon>
        <taxon>Embryophyta</taxon>
        <taxon>Tracheophyta</taxon>
        <taxon>Spermatophyta</taxon>
        <taxon>Magnoliopsida</taxon>
        <taxon>eudicotyledons</taxon>
        <taxon>Gunneridae</taxon>
        <taxon>Pentapetalae</taxon>
        <taxon>rosids</taxon>
        <taxon>fabids</taxon>
        <taxon>Fabales</taxon>
        <taxon>Fabaceae</taxon>
        <taxon>Papilionoideae</taxon>
        <taxon>50 kb inversion clade</taxon>
        <taxon>NPAAA clade</taxon>
        <taxon>indigoferoid/millettioid clade</taxon>
        <taxon>Phaseoleae</taxon>
        <taxon>Cajanus</taxon>
    </lineage>
</organism>
<keyword evidence="2" id="KW-1185">Reference proteome</keyword>
<evidence type="ECO:0000313" key="2">
    <source>
        <dbReference type="Proteomes" id="UP000075243"/>
    </source>
</evidence>
<evidence type="ECO:0000313" key="1">
    <source>
        <dbReference type="EMBL" id="KYP58745.1"/>
    </source>
</evidence>
<gene>
    <name evidence="1" type="ORF">KK1_014166</name>
</gene>